<proteinExistence type="inferred from homology"/>
<comment type="similarity">
    <text evidence="1">Belongs to the NAD(P)-dependent epimerase/dehydratase family.</text>
</comment>
<dbReference type="Gene3D" id="3.40.50.720">
    <property type="entry name" value="NAD(P)-binding Rossmann-like Domain"/>
    <property type="match status" value="1"/>
</dbReference>
<dbReference type="AlphaFoldDB" id="A0A6C0E5A6"/>
<evidence type="ECO:0000256" key="1">
    <source>
        <dbReference type="ARBA" id="ARBA00007637"/>
    </source>
</evidence>
<dbReference type="Gene3D" id="3.40.630.30">
    <property type="match status" value="1"/>
</dbReference>
<name>A0A6C0E5A6_9ZZZZ</name>
<dbReference type="SUPFAM" id="SSF51735">
    <property type="entry name" value="NAD(P)-binding Rossmann-fold domains"/>
    <property type="match status" value="1"/>
</dbReference>
<dbReference type="InterPro" id="IPR036291">
    <property type="entry name" value="NAD(P)-bd_dom_sf"/>
</dbReference>
<feature type="domain" description="NAD-dependent epimerase/dehydratase" evidence="2">
    <location>
        <begin position="196"/>
        <end position="441"/>
    </location>
</feature>
<dbReference type="InterPro" id="IPR016181">
    <property type="entry name" value="Acyl_CoA_acyltransferase"/>
</dbReference>
<accession>A0A6C0E5A6</accession>
<dbReference type="SUPFAM" id="SSF55729">
    <property type="entry name" value="Acyl-CoA N-acyltransferases (Nat)"/>
    <property type="match status" value="1"/>
</dbReference>
<sequence length="514" mass="60010">MTYTYSNIEHDHIFKIKDMRNQQMEVLRQTKELTDKDQENWYNNIILPSYKSKSKTLNFAILFDNELIGYGGLVNIDYINNKAEISFLVQKQRALDKKLYEKDFNNFLRFVIKYSYENLHLNRLWTETYEFRGFHISILEKNKFRREGLLKQSILVEGKYLNSIIHGIILTDVSTSKEILNMGIVDYKTYFNNKTIFITGGAGLIGTDLILKLSELNTKNIICVDLKSKPKQFNNLNIEYYEQDASLLDINFMKEKDPEVIFHLAATFERTTETLDFWEENYKHNVKLSNHIGTICKNLPNLDRVIFTSSYLIYNSELYTFSEPQINPIIVNEETPIKPRNICGASKLLHEIELNFFSHFNDKFKFTCVTPRIFRVYGPGECGRLGGTIINRWINSLIEDESKPLSVFAKEGIFDYIYSEDICFSLILLASSKHNGVINIGKGEGRTINDVLNILKQYFPKLNYKEIECETMYEACQADMDKFFEVTGWCPTTNLEEGIKKCVSDIKKNYYNVM</sequence>
<dbReference type="InterPro" id="IPR001509">
    <property type="entry name" value="Epimerase_deHydtase"/>
</dbReference>
<protein>
    <recommendedName>
        <fullName evidence="2">NAD-dependent epimerase/dehydratase domain-containing protein</fullName>
    </recommendedName>
</protein>
<evidence type="ECO:0000313" key="3">
    <source>
        <dbReference type="EMBL" id="QHT23760.1"/>
    </source>
</evidence>
<dbReference type="Pfam" id="PF13420">
    <property type="entry name" value="Acetyltransf_4"/>
    <property type="match status" value="1"/>
</dbReference>
<dbReference type="PANTHER" id="PTHR43000">
    <property type="entry name" value="DTDP-D-GLUCOSE 4,6-DEHYDRATASE-RELATED"/>
    <property type="match status" value="1"/>
</dbReference>
<reference evidence="3" key="1">
    <citation type="journal article" date="2020" name="Nature">
        <title>Giant virus diversity and host interactions through global metagenomics.</title>
        <authorList>
            <person name="Schulz F."/>
            <person name="Roux S."/>
            <person name="Paez-Espino D."/>
            <person name="Jungbluth S."/>
            <person name="Walsh D.A."/>
            <person name="Denef V.J."/>
            <person name="McMahon K.D."/>
            <person name="Konstantinidis K.T."/>
            <person name="Eloe-Fadrosh E.A."/>
            <person name="Kyrpides N.C."/>
            <person name="Woyke T."/>
        </authorList>
    </citation>
    <scope>NUCLEOTIDE SEQUENCE</scope>
    <source>
        <strain evidence="3">GVMAG-M-3300023179-132</strain>
    </source>
</reference>
<dbReference type="Pfam" id="PF01370">
    <property type="entry name" value="Epimerase"/>
    <property type="match status" value="1"/>
</dbReference>
<organism evidence="3">
    <name type="scientific">viral metagenome</name>
    <dbReference type="NCBI Taxonomy" id="1070528"/>
    <lineage>
        <taxon>unclassified sequences</taxon>
        <taxon>metagenomes</taxon>
        <taxon>organismal metagenomes</taxon>
    </lineage>
</organism>
<evidence type="ECO:0000259" key="2">
    <source>
        <dbReference type="Pfam" id="PF01370"/>
    </source>
</evidence>
<dbReference type="EMBL" id="MN739735">
    <property type="protein sequence ID" value="QHT23760.1"/>
    <property type="molecule type" value="Genomic_DNA"/>
</dbReference>